<evidence type="ECO:0000313" key="1">
    <source>
        <dbReference type="EMBL" id="GAA0140862.1"/>
    </source>
</evidence>
<keyword evidence="2" id="KW-1185">Reference proteome</keyword>
<dbReference type="AlphaFoldDB" id="A0AAV3NT30"/>
<name>A0AAV3NT30_LITER</name>
<dbReference type="EMBL" id="BAABME010000225">
    <property type="protein sequence ID" value="GAA0140862.1"/>
    <property type="molecule type" value="Genomic_DNA"/>
</dbReference>
<protein>
    <submittedName>
        <fullName evidence="1">Uncharacterized protein</fullName>
    </submittedName>
</protein>
<gene>
    <name evidence="1" type="ORF">LIER_02134</name>
</gene>
<proteinExistence type="predicted"/>
<evidence type="ECO:0000313" key="2">
    <source>
        <dbReference type="Proteomes" id="UP001454036"/>
    </source>
</evidence>
<dbReference type="PANTHER" id="PTHR37722">
    <property type="entry name" value="OS01G0167700 PROTEIN"/>
    <property type="match status" value="1"/>
</dbReference>
<accession>A0AAV3NT30</accession>
<reference evidence="1 2" key="1">
    <citation type="submission" date="2024-01" db="EMBL/GenBank/DDBJ databases">
        <title>The complete chloroplast genome sequence of Lithospermum erythrorhizon: insights into the phylogenetic relationship among Boraginaceae species and the maternal lineages of purple gromwells.</title>
        <authorList>
            <person name="Okada T."/>
            <person name="Watanabe K."/>
        </authorList>
    </citation>
    <scope>NUCLEOTIDE SEQUENCE [LARGE SCALE GENOMIC DNA]</scope>
</reference>
<dbReference type="PANTHER" id="PTHR37722:SF2">
    <property type="entry name" value="OS01G0167700 PROTEIN"/>
    <property type="match status" value="1"/>
</dbReference>
<dbReference type="Proteomes" id="UP001454036">
    <property type="component" value="Unassembled WGS sequence"/>
</dbReference>
<sequence length="134" mass="15305">MDNNCLCMIIFRKYGLRSTFFQFSLNFSTLLLIADKRSPLQCCSGWVDRGERSTLQKQYFEQRKRQQQHQQAARVEYFPDEEKICQEQNNNNQSLDVLSLLNLSTVTQGGSSGRPSGESYCNFNLLDSGVSSNG</sequence>
<comment type="caution">
    <text evidence="1">The sequence shown here is derived from an EMBL/GenBank/DDBJ whole genome shotgun (WGS) entry which is preliminary data.</text>
</comment>
<organism evidence="1 2">
    <name type="scientific">Lithospermum erythrorhizon</name>
    <name type="common">Purple gromwell</name>
    <name type="synonym">Lithospermum officinale var. erythrorhizon</name>
    <dbReference type="NCBI Taxonomy" id="34254"/>
    <lineage>
        <taxon>Eukaryota</taxon>
        <taxon>Viridiplantae</taxon>
        <taxon>Streptophyta</taxon>
        <taxon>Embryophyta</taxon>
        <taxon>Tracheophyta</taxon>
        <taxon>Spermatophyta</taxon>
        <taxon>Magnoliopsida</taxon>
        <taxon>eudicotyledons</taxon>
        <taxon>Gunneridae</taxon>
        <taxon>Pentapetalae</taxon>
        <taxon>asterids</taxon>
        <taxon>lamiids</taxon>
        <taxon>Boraginales</taxon>
        <taxon>Boraginaceae</taxon>
        <taxon>Boraginoideae</taxon>
        <taxon>Lithospermeae</taxon>
        <taxon>Lithospermum</taxon>
    </lineage>
</organism>